<accession>A6IEM8</accession>
<evidence type="ECO:0000256" key="1">
    <source>
        <dbReference type="SAM" id="MobiDB-lite"/>
    </source>
</evidence>
<proteinExistence type="predicted"/>
<keyword evidence="2" id="KW-1133">Transmembrane helix</keyword>
<dbReference type="Proteomes" id="UP000234681">
    <property type="component" value="Chromosome 4"/>
</dbReference>
<evidence type="ECO:0000313" key="3">
    <source>
        <dbReference type="EMBL" id="EDM15315.1"/>
    </source>
</evidence>
<protein>
    <submittedName>
        <fullName evidence="3">Similar to 1110007F12Rik protein, isoform CRA_a</fullName>
    </submittedName>
</protein>
<feature type="transmembrane region" description="Helical" evidence="2">
    <location>
        <begin position="114"/>
        <end position="137"/>
    </location>
</feature>
<dbReference type="Pfam" id="PF14985">
    <property type="entry name" value="TM140"/>
    <property type="match status" value="1"/>
</dbReference>
<sequence length="216" mass="23874">MAISRVWRNRLSFMAIMILVAMVLSLMSYALLWKAGNLTDVPNLRIGFYNFCLWKEDIGSLECYNFPELGVLGIPQVGLALARLGVYGALVLAVFVPLPLLLAQCNSDEGEWRLAVGFLGASSVLLAGGLSLFLFLVPGHMGVCQKPNFQAVLAKCQTITLWWLWQQMGRLEKKKKKLFQQQVLSALSEASLAFQGPPEWVPGPDSKQESAVTPFL</sequence>
<dbReference type="AlphaFoldDB" id="A6IEM8"/>
<reference evidence="4" key="1">
    <citation type="submission" date="2005-09" db="EMBL/GenBank/DDBJ databases">
        <authorList>
            <person name="Mural R.J."/>
            <person name="Li P.W."/>
            <person name="Adams M.D."/>
            <person name="Amanatides P.G."/>
            <person name="Baden-Tillson H."/>
            <person name="Barnstead M."/>
            <person name="Chin S.H."/>
            <person name="Dew I."/>
            <person name="Evans C.A."/>
            <person name="Ferriera S."/>
            <person name="Flanigan M."/>
            <person name="Fosler C."/>
            <person name="Glodek A."/>
            <person name="Gu Z."/>
            <person name="Holt R.A."/>
            <person name="Jennings D."/>
            <person name="Kraft C.L."/>
            <person name="Lu F."/>
            <person name="Nguyen T."/>
            <person name="Nusskern D.R."/>
            <person name="Pfannkoch C.M."/>
            <person name="Sitter C."/>
            <person name="Sutton G.G."/>
            <person name="Venter J.C."/>
            <person name="Wang Z."/>
            <person name="Woodage T."/>
            <person name="Zheng X.H."/>
            <person name="Zhong F."/>
        </authorList>
    </citation>
    <scope>NUCLEOTIDE SEQUENCE [LARGE SCALE GENOMIC DNA]</scope>
    <source>
        <strain>BN</strain>
        <strain evidence="4">Sprague-Dawley</strain>
    </source>
</reference>
<feature type="region of interest" description="Disordered" evidence="1">
    <location>
        <begin position="196"/>
        <end position="216"/>
    </location>
</feature>
<keyword evidence="2" id="KW-0472">Membrane</keyword>
<gene>
    <name evidence="3" type="primary">MGC109491</name>
    <name evidence="3" type="ORF">rCG_28061</name>
</gene>
<organism evidence="3 4">
    <name type="scientific">Rattus norvegicus</name>
    <name type="common">Rat</name>
    <dbReference type="NCBI Taxonomy" id="10116"/>
    <lineage>
        <taxon>Eukaryota</taxon>
        <taxon>Metazoa</taxon>
        <taxon>Chordata</taxon>
        <taxon>Craniata</taxon>
        <taxon>Vertebrata</taxon>
        <taxon>Euteleostomi</taxon>
        <taxon>Mammalia</taxon>
        <taxon>Eutheria</taxon>
        <taxon>Euarchontoglires</taxon>
        <taxon>Glires</taxon>
        <taxon>Rodentia</taxon>
        <taxon>Myomorpha</taxon>
        <taxon>Muroidea</taxon>
        <taxon>Muridae</taxon>
        <taxon>Murinae</taxon>
        <taxon>Rattus</taxon>
    </lineage>
</organism>
<dbReference type="PANTHER" id="PTHR16103">
    <property type="entry name" value="TRANSMEMBRANE PROTEIN 140"/>
    <property type="match status" value="1"/>
</dbReference>
<dbReference type="EMBL" id="CH473959">
    <property type="protein sequence ID" value="EDM15315.1"/>
    <property type="molecule type" value="Genomic_DNA"/>
</dbReference>
<evidence type="ECO:0000256" key="2">
    <source>
        <dbReference type="SAM" id="Phobius"/>
    </source>
</evidence>
<dbReference type="InterPro" id="IPR028038">
    <property type="entry name" value="TM140"/>
</dbReference>
<feature type="transmembrane region" description="Helical" evidence="2">
    <location>
        <begin position="12"/>
        <end position="32"/>
    </location>
</feature>
<keyword evidence="2" id="KW-0812">Transmembrane</keyword>
<feature type="transmembrane region" description="Helical" evidence="2">
    <location>
        <begin position="84"/>
        <end position="102"/>
    </location>
</feature>
<dbReference type="PANTHER" id="PTHR16103:SF0">
    <property type="entry name" value="TRANSMEMBRANE PROTEIN 140"/>
    <property type="match status" value="1"/>
</dbReference>
<name>A6IEM8_RAT</name>
<evidence type="ECO:0000313" key="4">
    <source>
        <dbReference type="Proteomes" id="UP000234681"/>
    </source>
</evidence>